<evidence type="ECO:0000313" key="2">
    <source>
        <dbReference type="EMBL" id="KAF2244183.1"/>
    </source>
</evidence>
<keyword evidence="3" id="KW-1185">Reference proteome</keyword>
<feature type="compositionally biased region" description="Polar residues" evidence="1">
    <location>
        <begin position="503"/>
        <end position="515"/>
    </location>
</feature>
<dbReference type="OrthoDB" id="3800944at2759"/>
<gene>
    <name evidence="2" type="ORF">BU26DRAFT_95621</name>
</gene>
<accession>A0A6A6I2S9</accession>
<dbReference type="GeneID" id="54589871"/>
<proteinExistence type="predicted"/>
<dbReference type="Proteomes" id="UP000800094">
    <property type="component" value="Unassembled WGS sequence"/>
</dbReference>
<feature type="compositionally biased region" description="Basic and acidic residues" evidence="1">
    <location>
        <begin position="189"/>
        <end position="201"/>
    </location>
</feature>
<sequence length="525" mass="58016">MPRSGRRNGPHLPSPLHCSLQCLCSTPPYKAYYAPVIRRQTLLRKPNSICHQIFDALMDDTQPPASEASPLQMNVMGASRNPEYNLGVTSPRFKRRQDGKRIAPVSQLNTYTGRMLAREQTTKTDSYTEGLARPAETTQHARLIAENASAPQVERHEKAASSLFRNHSGDVLSEMEHARSDIPTNNNLSDRDRLTSQRPRTELSQLLGMTRSSSRKGTIQSQKEANPASTTKPPCSECGQSEANHKASTSFSHICNTCRRFVPAKKITALQISTSADRPLPAEPAKPAPPSKAPRSVKCNTCLPIPSYLYEEYLRFFPPCAICGYMTDMTLADLVAHEGEVKGISDKIGKRVYGPSKELQDWCVYVVFSSRSVSRHDSKKSVAESIASTESSRLRRRGAVKRAGTGSTRSSIASAGSGKSTHPGLIPLDEGGRDIRYARQFSFDALPKQESSPCSPTQRQRHTSDHPDSPTYLPFHGTRRHSVDAHHMRNVPQARGNPMVAASDQSTRPMASRTFSDMFGEERQS</sequence>
<feature type="region of interest" description="Disordered" evidence="1">
    <location>
        <begin position="378"/>
        <end position="430"/>
    </location>
</feature>
<reference evidence="2" key="1">
    <citation type="journal article" date="2020" name="Stud. Mycol.">
        <title>101 Dothideomycetes genomes: a test case for predicting lifestyles and emergence of pathogens.</title>
        <authorList>
            <person name="Haridas S."/>
            <person name="Albert R."/>
            <person name="Binder M."/>
            <person name="Bloem J."/>
            <person name="Labutti K."/>
            <person name="Salamov A."/>
            <person name="Andreopoulos B."/>
            <person name="Baker S."/>
            <person name="Barry K."/>
            <person name="Bills G."/>
            <person name="Bluhm B."/>
            <person name="Cannon C."/>
            <person name="Castanera R."/>
            <person name="Culley D."/>
            <person name="Daum C."/>
            <person name="Ezra D."/>
            <person name="Gonzalez J."/>
            <person name="Henrissat B."/>
            <person name="Kuo A."/>
            <person name="Liang C."/>
            <person name="Lipzen A."/>
            <person name="Lutzoni F."/>
            <person name="Magnuson J."/>
            <person name="Mondo S."/>
            <person name="Nolan M."/>
            <person name="Ohm R."/>
            <person name="Pangilinan J."/>
            <person name="Park H.-J."/>
            <person name="Ramirez L."/>
            <person name="Alfaro M."/>
            <person name="Sun H."/>
            <person name="Tritt A."/>
            <person name="Yoshinaga Y."/>
            <person name="Zwiers L.-H."/>
            <person name="Turgeon B."/>
            <person name="Goodwin S."/>
            <person name="Spatafora J."/>
            <person name="Crous P."/>
            <person name="Grigoriev I."/>
        </authorList>
    </citation>
    <scope>NUCLEOTIDE SEQUENCE</scope>
    <source>
        <strain evidence="2">CBS 122368</strain>
    </source>
</reference>
<organism evidence="2 3">
    <name type="scientific">Trematosphaeria pertusa</name>
    <dbReference type="NCBI Taxonomy" id="390896"/>
    <lineage>
        <taxon>Eukaryota</taxon>
        <taxon>Fungi</taxon>
        <taxon>Dikarya</taxon>
        <taxon>Ascomycota</taxon>
        <taxon>Pezizomycotina</taxon>
        <taxon>Dothideomycetes</taxon>
        <taxon>Pleosporomycetidae</taxon>
        <taxon>Pleosporales</taxon>
        <taxon>Massarineae</taxon>
        <taxon>Trematosphaeriaceae</taxon>
        <taxon>Trematosphaeria</taxon>
    </lineage>
</organism>
<feature type="compositionally biased region" description="Pro residues" evidence="1">
    <location>
        <begin position="281"/>
        <end position="292"/>
    </location>
</feature>
<feature type="region of interest" description="Disordered" evidence="1">
    <location>
        <begin position="445"/>
        <end position="525"/>
    </location>
</feature>
<feature type="compositionally biased region" description="Polar residues" evidence="1">
    <location>
        <begin position="449"/>
        <end position="458"/>
    </location>
</feature>
<dbReference type="EMBL" id="ML987203">
    <property type="protein sequence ID" value="KAF2244183.1"/>
    <property type="molecule type" value="Genomic_DNA"/>
</dbReference>
<feature type="region of interest" description="Disordered" evidence="1">
    <location>
        <begin position="176"/>
        <end position="242"/>
    </location>
</feature>
<protein>
    <submittedName>
        <fullName evidence="2">Uncharacterized protein</fullName>
    </submittedName>
</protein>
<feature type="region of interest" description="Disordered" evidence="1">
    <location>
        <begin position="273"/>
        <end position="294"/>
    </location>
</feature>
<dbReference type="AlphaFoldDB" id="A0A6A6I2S9"/>
<evidence type="ECO:0000256" key="1">
    <source>
        <dbReference type="SAM" id="MobiDB-lite"/>
    </source>
</evidence>
<dbReference type="RefSeq" id="XP_033679187.1">
    <property type="nucleotide sequence ID" value="XM_033836541.1"/>
</dbReference>
<evidence type="ECO:0000313" key="3">
    <source>
        <dbReference type="Proteomes" id="UP000800094"/>
    </source>
</evidence>
<feature type="compositionally biased region" description="Polar residues" evidence="1">
    <location>
        <begin position="210"/>
        <end position="242"/>
    </location>
</feature>
<name>A0A6A6I2S9_9PLEO</name>
<feature type="compositionally biased region" description="Polar residues" evidence="1">
    <location>
        <begin position="405"/>
        <end position="420"/>
    </location>
</feature>